<dbReference type="InterPro" id="IPR000014">
    <property type="entry name" value="PAS"/>
</dbReference>
<dbReference type="InterPro" id="IPR050469">
    <property type="entry name" value="Diguanylate_Cyclase"/>
</dbReference>
<dbReference type="GO" id="GO:0052621">
    <property type="term" value="F:diguanylate cyclase activity"/>
    <property type="evidence" value="ECO:0007669"/>
    <property type="project" value="UniProtKB-EC"/>
</dbReference>
<dbReference type="InterPro" id="IPR000160">
    <property type="entry name" value="GGDEF_dom"/>
</dbReference>
<keyword evidence="4" id="KW-0548">Nucleotidyltransferase</keyword>
<evidence type="ECO:0000259" key="3">
    <source>
        <dbReference type="PROSITE" id="PS50887"/>
    </source>
</evidence>
<sequence>MADASSANDLALIKEALEGITQSLLVIDDALNILYANSGFIALFSLPPELVERGRPVEDLHRYLALRGEYGPGDPEAHVAFRQRPLHERSSYRLDRKRACGTYIEIAGSPLPSGGYVFTFTDVTERRLAQQHLEQQVANRTESLSAANLELSRLADLDPLLGIFNRRKFYQLATLARQRRASDDVPLSLLMVDVDHFKSINDRYGHSAGDMALKTVAAALVAGLRQDDVVARYGGEEFVVLLPNGRLANARAVAEKLRRRVAATTIVLGSLSLHVTVSIGLAVWSDPSQPLDSVLGDADEALYHAKQSGRDCVFVAPSAEGLFLPEDRLS</sequence>
<dbReference type="InterPro" id="IPR043128">
    <property type="entry name" value="Rev_trsase/Diguanyl_cyclase"/>
</dbReference>
<dbReference type="SMART" id="SM00267">
    <property type="entry name" value="GGDEF"/>
    <property type="match status" value="1"/>
</dbReference>
<evidence type="ECO:0000313" key="4">
    <source>
        <dbReference type="EMBL" id="MFC4157943.1"/>
    </source>
</evidence>
<dbReference type="CDD" id="cd00130">
    <property type="entry name" value="PAS"/>
    <property type="match status" value="1"/>
</dbReference>
<dbReference type="EMBL" id="JBHSBU010000001">
    <property type="protein sequence ID" value="MFC4157943.1"/>
    <property type="molecule type" value="Genomic_DNA"/>
</dbReference>
<evidence type="ECO:0000313" key="5">
    <source>
        <dbReference type="Proteomes" id="UP001595791"/>
    </source>
</evidence>
<dbReference type="SUPFAM" id="SSF55785">
    <property type="entry name" value="PYP-like sensor domain (PAS domain)"/>
    <property type="match status" value="1"/>
</dbReference>
<comment type="catalytic activity">
    <reaction evidence="2">
        <text>2 GTP = 3',3'-c-di-GMP + 2 diphosphate</text>
        <dbReference type="Rhea" id="RHEA:24898"/>
        <dbReference type="ChEBI" id="CHEBI:33019"/>
        <dbReference type="ChEBI" id="CHEBI:37565"/>
        <dbReference type="ChEBI" id="CHEBI:58805"/>
        <dbReference type="EC" id="2.7.7.65"/>
    </reaction>
</comment>
<dbReference type="Gene3D" id="3.30.70.270">
    <property type="match status" value="1"/>
</dbReference>
<evidence type="ECO:0000256" key="2">
    <source>
        <dbReference type="ARBA" id="ARBA00034247"/>
    </source>
</evidence>
<dbReference type="SUPFAM" id="SSF55073">
    <property type="entry name" value="Nucleotide cyclase"/>
    <property type="match status" value="1"/>
</dbReference>
<dbReference type="Pfam" id="PF00990">
    <property type="entry name" value="GGDEF"/>
    <property type="match status" value="1"/>
</dbReference>
<protein>
    <recommendedName>
        <fullName evidence="1">diguanylate cyclase</fullName>
        <ecNumber evidence="1">2.7.7.65</ecNumber>
    </recommendedName>
</protein>
<dbReference type="Gene3D" id="3.30.450.20">
    <property type="entry name" value="PAS domain"/>
    <property type="match status" value="1"/>
</dbReference>
<dbReference type="CDD" id="cd01949">
    <property type="entry name" value="GGDEF"/>
    <property type="match status" value="1"/>
</dbReference>
<organism evidence="4 5">
    <name type="scientific">Chitinimonas lacunae</name>
    <dbReference type="NCBI Taxonomy" id="1963018"/>
    <lineage>
        <taxon>Bacteria</taxon>
        <taxon>Pseudomonadati</taxon>
        <taxon>Pseudomonadota</taxon>
        <taxon>Betaproteobacteria</taxon>
        <taxon>Neisseriales</taxon>
        <taxon>Chitinibacteraceae</taxon>
        <taxon>Chitinimonas</taxon>
    </lineage>
</organism>
<keyword evidence="4" id="KW-0808">Transferase</keyword>
<reference evidence="5" key="1">
    <citation type="journal article" date="2019" name="Int. J. Syst. Evol. Microbiol.">
        <title>The Global Catalogue of Microorganisms (GCM) 10K type strain sequencing project: providing services to taxonomists for standard genome sequencing and annotation.</title>
        <authorList>
            <consortium name="The Broad Institute Genomics Platform"/>
            <consortium name="The Broad Institute Genome Sequencing Center for Infectious Disease"/>
            <person name="Wu L."/>
            <person name="Ma J."/>
        </authorList>
    </citation>
    <scope>NUCLEOTIDE SEQUENCE [LARGE SCALE GENOMIC DNA]</scope>
    <source>
        <strain evidence="5">LMG 29894</strain>
    </source>
</reference>
<dbReference type="NCBIfam" id="TIGR00254">
    <property type="entry name" value="GGDEF"/>
    <property type="match status" value="1"/>
</dbReference>
<dbReference type="Pfam" id="PF12860">
    <property type="entry name" value="PAS_7"/>
    <property type="match status" value="1"/>
</dbReference>
<gene>
    <name evidence="4" type="ORF">ACFOW7_01100</name>
</gene>
<dbReference type="Proteomes" id="UP001595791">
    <property type="component" value="Unassembled WGS sequence"/>
</dbReference>
<comment type="caution">
    <text evidence="4">The sequence shown here is derived from an EMBL/GenBank/DDBJ whole genome shotgun (WGS) entry which is preliminary data.</text>
</comment>
<dbReference type="PROSITE" id="PS50887">
    <property type="entry name" value="GGDEF"/>
    <property type="match status" value="1"/>
</dbReference>
<feature type="domain" description="GGDEF" evidence="3">
    <location>
        <begin position="185"/>
        <end position="318"/>
    </location>
</feature>
<proteinExistence type="predicted"/>
<dbReference type="PANTHER" id="PTHR45138">
    <property type="entry name" value="REGULATORY COMPONENTS OF SENSORY TRANSDUCTION SYSTEM"/>
    <property type="match status" value="1"/>
</dbReference>
<accession>A0ABV8MLI2</accession>
<dbReference type="EC" id="2.7.7.65" evidence="1"/>
<dbReference type="InterPro" id="IPR035965">
    <property type="entry name" value="PAS-like_dom_sf"/>
</dbReference>
<name>A0ABV8MLI2_9NEIS</name>
<dbReference type="PANTHER" id="PTHR45138:SF9">
    <property type="entry name" value="DIGUANYLATE CYCLASE DGCM-RELATED"/>
    <property type="match status" value="1"/>
</dbReference>
<keyword evidence="5" id="KW-1185">Reference proteome</keyword>
<evidence type="ECO:0000256" key="1">
    <source>
        <dbReference type="ARBA" id="ARBA00012528"/>
    </source>
</evidence>
<dbReference type="RefSeq" id="WP_378160124.1">
    <property type="nucleotide sequence ID" value="NZ_JBHSBU010000001.1"/>
</dbReference>
<dbReference type="InterPro" id="IPR029787">
    <property type="entry name" value="Nucleotide_cyclase"/>
</dbReference>